<gene>
    <name evidence="3" type="ORF">SBA_ch2_5930</name>
</gene>
<evidence type="ECO:0000259" key="2">
    <source>
        <dbReference type="Pfam" id="PF00135"/>
    </source>
</evidence>
<dbReference type="PANTHER" id="PTHR43918:SF4">
    <property type="entry name" value="CARBOXYLIC ESTER HYDROLASE"/>
    <property type="match status" value="1"/>
</dbReference>
<name>A0ABN5WJW4_9SPHN</name>
<evidence type="ECO:0000256" key="1">
    <source>
        <dbReference type="ARBA" id="ARBA00022801"/>
    </source>
</evidence>
<dbReference type="EMBL" id="AP018818">
    <property type="protein sequence ID" value="BBF72060.1"/>
    <property type="molecule type" value="Genomic_DNA"/>
</dbReference>
<dbReference type="Gene3D" id="3.40.50.1820">
    <property type="entry name" value="alpha/beta hydrolase"/>
    <property type="match status" value="1"/>
</dbReference>
<dbReference type="InterPro" id="IPR050654">
    <property type="entry name" value="AChE-related_enzymes"/>
</dbReference>
<keyword evidence="4" id="KW-1185">Reference proteome</keyword>
<dbReference type="InterPro" id="IPR029058">
    <property type="entry name" value="AB_hydrolase_fold"/>
</dbReference>
<organism evidence="3 4">
    <name type="scientific">Sphingomonas bisphenolicum</name>
    <dbReference type="NCBI Taxonomy" id="296544"/>
    <lineage>
        <taxon>Bacteria</taxon>
        <taxon>Pseudomonadati</taxon>
        <taxon>Pseudomonadota</taxon>
        <taxon>Alphaproteobacteria</taxon>
        <taxon>Sphingomonadales</taxon>
        <taxon>Sphingomonadaceae</taxon>
        <taxon>Sphingomonas</taxon>
    </lineage>
</organism>
<evidence type="ECO:0000313" key="4">
    <source>
        <dbReference type="Proteomes" id="UP001059971"/>
    </source>
</evidence>
<dbReference type="SUPFAM" id="SSF53474">
    <property type="entry name" value="alpha/beta-Hydrolases"/>
    <property type="match status" value="1"/>
</dbReference>
<accession>A0ABN5WJW4</accession>
<dbReference type="PANTHER" id="PTHR43918">
    <property type="entry name" value="ACETYLCHOLINESTERASE"/>
    <property type="match status" value="1"/>
</dbReference>
<dbReference type="InterPro" id="IPR002018">
    <property type="entry name" value="CarbesteraseB"/>
</dbReference>
<keyword evidence="1" id="KW-0378">Hydrolase</keyword>
<dbReference type="Pfam" id="PF00135">
    <property type="entry name" value="COesterase"/>
    <property type="match status" value="1"/>
</dbReference>
<proteinExistence type="predicted"/>
<feature type="domain" description="Carboxylesterase type B" evidence="2">
    <location>
        <begin position="61"/>
        <end position="183"/>
    </location>
</feature>
<reference evidence="3" key="1">
    <citation type="submission" date="2018-07" db="EMBL/GenBank/DDBJ databases">
        <title>Complete genome sequence of Sphingomonas bisphenolicum strain AO1, a bisphenol A degradative bacterium isolated from Japanese farm field.</title>
        <authorList>
            <person name="Murakami M."/>
            <person name="Koh M."/>
            <person name="Koba S."/>
            <person name="Matsumura Y."/>
        </authorList>
    </citation>
    <scope>NUCLEOTIDE SEQUENCE</scope>
    <source>
        <strain evidence="3">AO1</strain>
    </source>
</reference>
<protein>
    <recommendedName>
        <fullName evidence="2">Carboxylesterase type B domain-containing protein</fullName>
    </recommendedName>
</protein>
<evidence type="ECO:0000313" key="3">
    <source>
        <dbReference type="EMBL" id="BBF72060.1"/>
    </source>
</evidence>
<dbReference type="Proteomes" id="UP001059971">
    <property type="component" value="Chromosome 2"/>
</dbReference>
<sequence length="214" mass="22910">MVANDPGIGSAPIMSNVPLMTGFNADEGTVFGVPKSPAAFEEYVKSRYGDFADRFLVLYPHSTNTEIDLSVKEISRDRYMANLLVWTRDRVGSSGQPVYPYLYDHPYPAAIGGTAFGAFHTASIPYLFGNLGMGPRTFTGKDATVSLQLQDHLIAFMKNGSPATGTSSWARLTADGSLVMGLGDTLGPRPAVSSPARLATFQAYLKAGGKLSLF</sequence>